<sequence length="110" mass="10592">MNKEKEKMADKGGVGTTIDAEKMADKGGVGTTTGTGGGCNEPCGCPTPCDGGNTCRCTGGSEAEHAVCKCGENCSCNPCTCEKVATVGKASCQCGSGCGCGCGSACSASA</sequence>
<organism evidence="5 6">
    <name type="scientific">Acorus gramineus</name>
    <name type="common">Dwarf sweet flag</name>
    <dbReference type="NCBI Taxonomy" id="55184"/>
    <lineage>
        <taxon>Eukaryota</taxon>
        <taxon>Viridiplantae</taxon>
        <taxon>Streptophyta</taxon>
        <taxon>Embryophyta</taxon>
        <taxon>Tracheophyta</taxon>
        <taxon>Spermatophyta</taxon>
        <taxon>Magnoliopsida</taxon>
        <taxon>Liliopsida</taxon>
        <taxon>Acoraceae</taxon>
        <taxon>Acorus</taxon>
    </lineage>
</organism>
<evidence type="ECO:0008006" key="7">
    <source>
        <dbReference type="Google" id="ProtNLM"/>
    </source>
</evidence>
<dbReference type="PRINTS" id="PR00877">
    <property type="entry name" value="MTPLANTPEC"/>
</dbReference>
<dbReference type="AlphaFoldDB" id="A0AAV9AAU0"/>
<dbReference type="PANTHER" id="PTHR48198">
    <property type="entry name" value="EC PROTEIN HOMOLOG"/>
    <property type="match status" value="1"/>
</dbReference>
<evidence type="ECO:0000256" key="4">
    <source>
        <dbReference type="SAM" id="MobiDB-lite"/>
    </source>
</evidence>
<feature type="compositionally biased region" description="Basic and acidic residues" evidence="4">
    <location>
        <begin position="1"/>
        <end position="10"/>
    </location>
</feature>
<evidence type="ECO:0000313" key="6">
    <source>
        <dbReference type="Proteomes" id="UP001179952"/>
    </source>
</evidence>
<evidence type="ECO:0000256" key="2">
    <source>
        <dbReference type="ARBA" id="ARBA00022723"/>
    </source>
</evidence>
<comment type="similarity">
    <text evidence="1">Belongs to the metallothionein superfamily. Type 15 family.</text>
</comment>
<keyword evidence="6" id="KW-1185">Reference proteome</keyword>
<dbReference type="Proteomes" id="UP001179952">
    <property type="component" value="Unassembled WGS sequence"/>
</dbReference>
<proteinExistence type="inferred from homology"/>
<evidence type="ECO:0000256" key="1">
    <source>
        <dbReference type="ARBA" id="ARBA00005802"/>
    </source>
</evidence>
<keyword evidence="2" id="KW-0479">Metal-binding</keyword>
<feature type="compositionally biased region" description="Gly residues" evidence="4">
    <location>
        <begin position="27"/>
        <end position="39"/>
    </location>
</feature>
<evidence type="ECO:0000313" key="5">
    <source>
        <dbReference type="EMBL" id="KAK1261324.1"/>
    </source>
</evidence>
<dbReference type="Pfam" id="PF02068">
    <property type="entry name" value="Metallothio_PEC"/>
    <property type="match status" value="1"/>
</dbReference>
<comment type="caution">
    <text evidence="5">The sequence shown here is derived from an EMBL/GenBank/DDBJ whole genome shotgun (WGS) entry which is preliminary data.</text>
</comment>
<accession>A0AAV9AAU0</accession>
<keyword evidence="3" id="KW-0480">Metal-thiolate cluster</keyword>
<reference evidence="5" key="1">
    <citation type="journal article" date="2023" name="Nat. Commun.">
        <title>Diploid and tetraploid genomes of Acorus and the evolution of monocots.</title>
        <authorList>
            <person name="Ma L."/>
            <person name="Liu K.W."/>
            <person name="Li Z."/>
            <person name="Hsiao Y.Y."/>
            <person name="Qi Y."/>
            <person name="Fu T."/>
            <person name="Tang G.D."/>
            <person name="Zhang D."/>
            <person name="Sun W.H."/>
            <person name="Liu D.K."/>
            <person name="Li Y."/>
            <person name="Chen G.Z."/>
            <person name="Liu X.D."/>
            <person name="Liao X.Y."/>
            <person name="Jiang Y.T."/>
            <person name="Yu X."/>
            <person name="Hao Y."/>
            <person name="Huang J."/>
            <person name="Zhao X.W."/>
            <person name="Ke S."/>
            <person name="Chen Y.Y."/>
            <person name="Wu W.L."/>
            <person name="Hsu J.L."/>
            <person name="Lin Y.F."/>
            <person name="Huang M.D."/>
            <person name="Li C.Y."/>
            <person name="Huang L."/>
            <person name="Wang Z.W."/>
            <person name="Zhao X."/>
            <person name="Zhong W.Y."/>
            <person name="Peng D.H."/>
            <person name="Ahmad S."/>
            <person name="Lan S."/>
            <person name="Zhang J.S."/>
            <person name="Tsai W.C."/>
            <person name="Van de Peer Y."/>
            <person name="Liu Z.J."/>
        </authorList>
    </citation>
    <scope>NUCLEOTIDE SEQUENCE</scope>
    <source>
        <strain evidence="5">SCP</strain>
    </source>
</reference>
<reference evidence="5" key="2">
    <citation type="submission" date="2023-06" db="EMBL/GenBank/DDBJ databases">
        <authorList>
            <person name="Ma L."/>
            <person name="Liu K.-W."/>
            <person name="Li Z."/>
            <person name="Hsiao Y.-Y."/>
            <person name="Qi Y."/>
            <person name="Fu T."/>
            <person name="Tang G."/>
            <person name="Zhang D."/>
            <person name="Sun W.-H."/>
            <person name="Liu D.-K."/>
            <person name="Li Y."/>
            <person name="Chen G.-Z."/>
            <person name="Liu X.-D."/>
            <person name="Liao X.-Y."/>
            <person name="Jiang Y.-T."/>
            <person name="Yu X."/>
            <person name="Hao Y."/>
            <person name="Huang J."/>
            <person name="Zhao X.-W."/>
            <person name="Ke S."/>
            <person name="Chen Y.-Y."/>
            <person name="Wu W.-L."/>
            <person name="Hsu J.-L."/>
            <person name="Lin Y.-F."/>
            <person name="Huang M.-D."/>
            <person name="Li C.-Y."/>
            <person name="Huang L."/>
            <person name="Wang Z.-W."/>
            <person name="Zhao X."/>
            <person name="Zhong W.-Y."/>
            <person name="Peng D.-H."/>
            <person name="Ahmad S."/>
            <person name="Lan S."/>
            <person name="Zhang J.-S."/>
            <person name="Tsai W.-C."/>
            <person name="Van De Peer Y."/>
            <person name="Liu Z.-J."/>
        </authorList>
    </citation>
    <scope>NUCLEOTIDE SEQUENCE</scope>
    <source>
        <strain evidence="5">SCP</strain>
        <tissue evidence="5">Leaves</tissue>
    </source>
</reference>
<dbReference type="GO" id="GO:0008270">
    <property type="term" value="F:zinc ion binding"/>
    <property type="evidence" value="ECO:0007669"/>
    <property type="project" value="InterPro"/>
</dbReference>
<dbReference type="EMBL" id="JAUJYN010000010">
    <property type="protein sequence ID" value="KAK1261324.1"/>
    <property type="molecule type" value="Genomic_DNA"/>
</dbReference>
<gene>
    <name evidence="5" type="ORF">QJS04_geneDACA001392</name>
</gene>
<evidence type="ECO:0000256" key="3">
    <source>
        <dbReference type="ARBA" id="ARBA00022851"/>
    </source>
</evidence>
<dbReference type="InterPro" id="IPR000316">
    <property type="entry name" value="Metallthion_15"/>
</dbReference>
<dbReference type="PANTHER" id="PTHR48198:SF1">
    <property type="entry name" value="METALLOTHIONEIN-LIKE PROTEIN 4A-RELATED"/>
    <property type="match status" value="1"/>
</dbReference>
<feature type="region of interest" description="Disordered" evidence="4">
    <location>
        <begin position="1"/>
        <end position="41"/>
    </location>
</feature>
<name>A0AAV9AAU0_ACOGR</name>
<protein>
    <recommendedName>
        <fullName evidence="7">Metallothionein</fullName>
    </recommendedName>
</protein>